<evidence type="ECO:0000313" key="2">
    <source>
        <dbReference type="Proteomes" id="UP000215086"/>
    </source>
</evidence>
<dbReference type="EMBL" id="CP018477">
    <property type="protein sequence ID" value="ASV75076.1"/>
    <property type="molecule type" value="Genomic_DNA"/>
</dbReference>
<accession>A0A286RGK6</accession>
<dbReference type="KEGG" id="ttf:THTE_2474"/>
<protein>
    <submittedName>
        <fullName evidence="1">Uncharacterized protein</fullName>
    </submittedName>
</protein>
<reference evidence="1 2" key="1">
    <citation type="journal article" name="Front. Microbiol.">
        <title>Sugar Metabolism of the First Thermophilic Planctomycete Thermogutta terrifontis: Comparative Genomic and Transcriptomic Approaches.</title>
        <authorList>
            <person name="Elcheninov A.G."/>
            <person name="Menzel P."/>
            <person name="Gudbergsdottir S.R."/>
            <person name="Slesarev A.I."/>
            <person name="Kadnikov V.V."/>
            <person name="Krogh A."/>
            <person name="Bonch-Osmolovskaya E.A."/>
            <person name="Peng X."/>
            <person name="Kublanov I.V."/>
        </authorList>
    </citation>
    <scope>NUCLEOTIDE SEQUENCE [LARGE SCALE GENOMIC DNA]</scope>
    <source>
        <strain evidence="1 2">R1</strain>
    </source>
</reference>
<dbReference type="Proteomes" id="UP000215086">
    <property type="component" value="Chromosome"/>
</dbReference>
<gene>
    <name evidence="1" type="ORF">THTE_2474</name>
</gene>
<dbReference type="AlphaFoldDB" id="A0A286RGK6"/>
<evidence type="ECO:0000313" key="1">
    <source>
        <dbReference type="EMBL" id="ASV75076.1"/>
    </source>
</evidence>
<name>A0A286RGK6_9BACT</name>
<proteinExistence type="predicted"/>
<sequence>MKPEACDALFAQKIELHLSSAIQELLTARHGECFATFCSLFF</sequence>
<organism evidence="1 2">
    <name type="scientific">Thermogutta terrifontis</name>
    <dbReference type="NCBI Taxonomy" id="1331910"/>
    <lineage>
        <taxon>Bacteria</taxon>
        <taxon>Pseudomonadati</taxon>
        <taxon>Planctomycetota</taxon>
        <taxon>Planctomycetia</taxon>
        <taxon>Pirellulales</taxon>
        <taxon>Thermoguttaceae</taxon>
        <taxon>Thermogutta</taxon>
    </lineage>
</organism>
<keyword evidence="2" id="KW-1185">Reference proteome</keyword>